<feature type="non-terminal residue" evidence="1">
    <location>
        <position position="309"/>
    </location>
</feature>
<sequence length="309" mass="32245">MVVPRALREPRPARAPRARRAFVAATALAGALAVAGCGPKGGDSGSADTHPTVPVGLARLEERSVREVVKATGQWRTSDSVTVSAPFKAYVEALGPRTGDWVARGDAIGTLVTYESRAALRGAEILVRQARSTAERDEASRALRLAERDLIRVPLVASTNGTVLRRAVEPGSEVPEGGELLTIVPVGSVVFEAHVPRPEAARVSSGQKADIGMEGGGTVAATVQRKLPQTNGADQTALFWLGPSVRAPFGAIGRFGNATIVTGAVHRAVLVPDSALVQDDLTGDLRIARVLPDSVAVWTTVRLGPGQEG</sequence>
<comment type="caution">
    <text evidence="1">The sequence shown here is derived from an EMBL/GenBank/DDBJ whole genome shotgun (WGS) entry which is preliminary data.</text>
</comment>
<dbReference type="SUPFAM" id="SSF111369">
    <property type="entry name" value="HlyD-like secretion proteins"/>
    <property type="match status" value="1"/>
</dbReference>
<evidence type="ECO:0000313" key="2">
    <source>
        <dbReference type="Proteomes" id="UP000316292"/>
    </source>
</evidence>
<accession>A0A538SE28</accession>
<dbReference type="AlphaFoldDB" id="A0A538SE28"/>
<gene>
    <name evidence="1" type="ORF">E6K71_04195</name>
</gene>
<proteinExistence type="predicted"/>
<dbReference type="Gene3D" id="2.40.50.100">
    <property type="match status" value="1"/>
</dbReference>
<dbReference type="GO" id="GO:1990281">
    <property type="term" value="C:efflux pump complex"/>
    <property type="evidence" value="ECO:0007669"/>
    <property type="project" value="TreeGrafter"/>
</dbReference>
<protein>
    <submittedName>
        <fullName evidence="1">HlyD family efflux transporter periplasmic adaptor subunit</fullName>
    </submittedName>
</protein>
<name>A0A538SE28_UNCEI</name>
<reference evidence="1 2" key="1">
    <citation type="journal article" date="2019" name="Nat. Microbiol.">
        <title>Mediterranean grassland soil C-N compound turnover is dependent on rainfall and depth, and is mediated by genomically divergent microorganisms.</title>
        <authorList>
            <person name="Diamond S."/>
            <person name="Andeer P.F."/>
            <person name="Li Z."/>
            <person name="Crits-Christoph A."/>
            <person name="Burstein D."/>
            <person name="Anantharaman K."/>
            <person name="Lane K.R."/>
            <person name="Thomas B.C."/>
            <person name="Pan C."/>
            <person name="Northen T.R."/>
            <person name="Banfield J.F."/>
        </authorList>
    </citation>
    <scope>NUCLEOTIDE SEQUENCE [LARGE SCALE GENOMIC DNA]</scope>
    <source>
        <strain evidence="1">WS_1</strain>
    </source>
</reference>
<evidence type="ECO:0000313" key="1">
    <source>
        <dbReference type="EMBL" id="TMQ49635.1"/>
    </source>
</evidence>
<organism evidence="1 2">
    <name type="scientific">Eiseniibacteriota bacterium</name>
    <dbReference type="NCBI Taxonomy" id="2212470"/>
    <lineage>
        <taxon>Bacteria</taxon>
        <taxon>Candidatus Eiseniibacteriota</taxon>
    </lineage>
</organism>
<dbReference type="Proteomes" id="UP000316292">
    <property type="component" value="Unassembled WGS sequence"/>
</dbReference>
<dbReference type="GO" id="GO:0015562">
    <property type="term" value="F:efflux transmembrane transporter activity"/>
    <property type="evidence" value="ECO:0007669"/>
    <property type="project" value="TreeGrafter"/>
</dbReference>
<dbReference type="EMBL" id="VBOR01000054">
    <property type="protein sequence ID" value="TMQ49635.1"/>
    <property type="molecule type" value="Genomic_DNA"/>
</dbReference>
<dbReference type="PANTHER" id="PTHR30469">
    <property type="entry name" value="MULTIDRUG RESISTANCE PROTEIN MDTA"/>
    <property type="match status" value="1"/>
</dbReference>
<dbReference type="PANTHER" id="PTHR30469:SF15">
    <property type="entry name" value="HLYD FAMILY OF SECRETION PROTEINS"/>
    <property type="match status" value="1"/>
</dbReference>